<protein>
    <submittedName>
        <fullName evidence="1">Uncharacterized protein</fullName>
    </submittedName>
</protein>
<evidence type="ECO:0000313" key="2">
    <source>
        <dbReference type="Proteomes" id="UP001153334"/>
    </source>
</evidence>
<proteinExistence type="predicted"/>
<dbReference type="EMBL" id="JAPESX010000792">
    <property type="protein sequence ID" value="KAJ8119690.1"/>
    <property type="molecule type" value="Genomic_DNA"/>
</dbReference>
<accession>A0ACC2IWU9</accession>
<gene>
    <name evidence="1" type="ORF">ONZ43_g3417</name>
</gene>
<comment type="caution">
    <text evidence="1">The sequence shown here is derived from an EMBL/GenBank/DDBJ whole genome shotgun (WGS) entry which is preliminary data.</text>
</comment>
<sequence length="1076" mass="121499">MKMARRGFVATRAQYEHKFRQWGIQKYKKAGRTRQPRREAVGPHEEAESVSTHPHNLNQAEDFHMTGVESDMNILSDENDVAAATMAQSMEAHGVASIHNVRSYEEEIIVDLSLVDVMDMINFDLPPPEPDDMNLAESNLRPLAFDNLGFMNSPEFNVSLPVAHHRVYRKLLAPSPSNTSSRTNDSNFIYKFSNIVTEIASSNRMGDIPVPHRLYSSETFAGEDWSQLSDIPDTMACEARFDGRLLSSIINGFDGLSNIPHVAVLEFLQRHPAMQRELFKRFDTQSSPVVKAFAEKVFQTCVESDNIHVVRFLINKDLVNANEAVCHFEGEVYTPLQSAAIHQSFRVVKHLISLVDINKSLSRASQANALELLIRYMDYRRSTISEGFIQLVDEFLKERATVSVELVVMVLTRFVDEQLIGRILGNLAGQKLHTLLSQKNLFRNMIRRHTAHDLMKIIKLVNDYCRKLGGDSYLHQFRQQVDKVFHEFLRRGDDELVRTMLLHTSSSHKALQIANEAKNEAAIRIIQEENPYLKTELALEGDTENSDTIIFALESKDQNLLRGLEERGVFDRLRGHKLGQVLAKALHEGNKEYADKILDLNHDFNFYDASTVNLPKDREFSLPTVFGSALAQNFHDIAWKLLSIGLVTEHRPRYDQSSIALLHVAVMAKQPDFVEAIIGWGFDGNLFNLHVKPVLEWAIESGLDSIFDALWKVRPTPFYPTRHLLGVALKKGHESLFFDMIKPSPKGRYYLQVGLSVAVECGAEQLFDKLISLGARVDDDNILAKAIRSYPLMVKPLLDRYWKAYPQGRAGYGHSIIKEALPSSCPIGDGRLSLDEVIYLNLLNPNHLLQEHPRQETLLVKAIETRDCAIVKKFIAAGSNVNSIMDRGRCGEPYYEDRRWSTTALLTAIETESKEMVELLLSHNANVNEPAQLGIERTPLQKAAEMNNSSIVDLLLKYGADVNARPAMFNGGTALQFAAIHGNCDIASSLIMFEARADIPPPRGVYGRWPLEGAAENGRFDMIALLWNTFGPFPEEQCQRAMWRAERNGHFGCKEEIQELIAKSTTTNEISLLKAS</sequence>
<reference evidence="1" key="1">
    <citation type="submission" date="2022-11" db="EMBL/GenBank/DDBJ databases">
        <title>Genome Sequence of Nemania bipapillata.</title>
        <authorList>
            <person name="Buettner E."/>
        </authorList>
    </citation>
    <scope>NUCLEOTIDE SEQUENCE</scope>
    <source>
        <strain evidence="1">CP14</strain>
    </source>
</reference>
<evidence type="ECO:0000313" key="1">
    <source>
        <dbReference type="EMBL" id="KAJ8119690.1"/>
    </source>
</evidence>
<organism evidence="1 2">
    <name type="scientific">Nemania bipapillata</name>
    <dbReference type="NCBI Taxonomy" id="110536"/>
    <lineage>
        <taxon>Eukaryota</taxon>
        <taxon>Fungi</taxon>
        <taxon>Dikarya</taxon>
        <taxon>Ascomycota</taxon>
        <taxon>Pezizomycotina</taxon>
        <taxon>Sordariomycetes</taxon>
        <taxon>Xylariomycetidae</taxon>
        <taxon>Xylariales</taxon>
        <taxon>Xylariaceae</taxon>
        <taxon>Nemania</taxon>
    </lineage>
</organism>
<dbReference type="Proteomes" id="UP001153334">
    <property type="component" value="Unassembled WGS sequence"/>
</dbReference>
<name>A0ACC2IWU9_9PEZI</name>
<keyword evidence="2" id="KW-1185">Reference proteome</keyword>